<dbReference type="AlphaFoldDB" id="A0A2Z2M8X1"/>
<name>A0A2Z2M8X1_THEPR</name>
<evidence type="ECO:0000313" key="2">
    <source>
        <dbReference type="Proteomes" id="UP000250179"/>
    </source>
</evidence>
<reference evidence="1 2" key="1">
    <citation type="submission" date="2016-03" db="EMBL/GenBank/DDBJ databases">
        <title>Complete genome sequence of Thermococcus profundus strain DT5432.</title>
        <authorList>
            <person name="Oger P.M."/>
        </authorList>
    </citation>
    <scope>NUCLEOTIDE SEQUENCE [LARGE SCALE GENOMIC DNA]</scope>
    <source>
        <strain evidence="1 2">DT 5432</strain>
    </source>
</reference>
<gene>
    <name evidence="1" type="ORF">A3L09_05515</name>
</gene>
<dbReference type="RefSeq" id="WP_088858005.1">
    <property type="nucleotide sequence ID" value="NZ_CP014862.1"/>
</dbReference>
<proteinExistence type="predicted"/>
<accession>A0A2Z2M8X1</accession>
<sequence>MIKHSLAILIIFILFSFFAYNAYTYHELSTAEGAYKLAGIPKEEGLIVVYHEDNLWQFATYNL</sequence>
<protein>
    <submittedName>
        <fullName evidence="1">Uncharacterized protein</fullName>
    </submittedName>
</protein>
<dbReference type="Proteomes" id="UP000250179">
    <property type="component" value="Chromosome"/>
</dbReference>
<dbReference type="EMBL" id="CP014862">
    <property type="protein sequence ID" value="ASJ02747.1"/>
    <property type="molecule type" value="Genomic_DNA"/>
</dbReference>
<dbReference type="KEGG" id="tprf:A3L09_05515"/>
<dbReference type="GeneID" id="33319852"/>
<keyword evidence="2" id="KW-1185">Reference proteome</keyword>
<dbReference type="OrthoDB" id="383797at2157"/>
<evidence type="ECO:0000313" key="1">
    <source>
        <dbReference type="EMBL" id="ASJ02747.1"/>
    </source>
</evidence>
<organism evidence="1 2">
    <name type="scientific">Thermococcus profundus</name>
    <dbReference type="NCBI Taxonomy" id="49899"/>
    <lineage>
        <taxon>Archaea</taxon>
        <taxon>Methanobacteriati</taxon>
        <taxon>Methanobacteriota</taxon>
        <taxon>Thermococci</taxon>
        <taxon>Thermococcales</taxon>
        <taxon>Thermococcaceae</taxon>
        <taxon>Thermococcus</taxon>
    </lineage>
</organism>